<dbReference type="EMBL" id="CVTD020000026">
    <property type="protein sequence ID" value="CRZ35620.1"/>
    <property type="molecule type" value="Genomic_DNA"/>
</dbReference>
<reference evidence="1 2" key="1">
    <citation type="submission" date="2015-06" db="EMBL/GenBank/DDBJ databases">
        <authorList>
            <person name="Wibberg Daniel"/>
        </authorList>
    </citation>
    <scope>NUCLEOTIDE SEQUENCE [LARGE SCALE GENOMIC DNA]</scope>
    <source>
        <strain evidence="1 2">T3/55T</strain>
    </source>
</reference>
<proteinExistence type="predicted"/>
<protein>
    <submittedName>
        <fullName evidence="1">Uncharacterized protein</fullName>
    </submittedName>
</protein>
<accession>A0A0H5SKI3</accession>
<evidence type="ECO:0000313" key="1">
    <source>
        <dbReference type="EMBL" id="CRZ35620.1"/>
    </source>
</evidence>
<gene>
    <name evidence="1" type="ORF">HHT355_2434</name>
</gene>
<dbReference type="Proteomes" id="UP000236497">
    <property type="component" value="Unassembled WGS sequence"/>
</dbReference>
<name>A0A0H5SKI3_HERHM</name>
<dbReference type="OrthoDB" id="1683266at2"/>
<organism evidence="1 2">
    <name type="scientific">Herbinix hemicellulosilytica</name>
    <dbReference type="NCBI Taxonomy" id="1564487"/>
    <lineage>
        <taxon>Bacteria</taxon>
        <taxon>Bacillati</taxon>
        <taxon>Bacillota</taxon>
        <taxon>Clostridia</taxon>
        <taxon>Lachnospirales</taxon>
        <taxon>Lachnospiraceae</taxon>
        <taxon>Herbinix</taxon>
    </lineage>
</organism>
<dbReference type="RefSeq" id="WP_103203695.1">
    <property type="nucleotide sequence ID" value="NZ_CVTD020000026.1"/>
</dbReference>
<keyword evidence="2" id="KW-1185">Reference proteome</keyword>
<sequence length="79" mass="9434">MNEKKYICPICNSDKLFLKHEASYVYSYKIDSDAPGIKNTTTFSPYLYDRREQTSSREYLECDNCKTRYSGEMLYKFLK</sequence>
<evidence type="ECO:0000313" key="2">
    <source>
        <dbReference type="Proteomes" id="UP000236497"/>
    </source>
</evidence>
<dbReference type="AlphaFoldDB" id="A0A0H5SKI3"/>